<comment type="caution">
    <text evidence="2">The sequence shown here is derived from an EMBL/GenBank/DDBJ whole genome shotgun (WGS) entry which is preliminary data.</text>
</comment>
<reference evidence="3" key="1">
    <citation type="journal article" date="2019" name="Int. J. Syst. Evol. Microbiol.">
        <title>The Global Catalogue of Microorganisms (GCM) 10K type strain sequencing project: providing services to taxonomists for standard genome sequencing and annotation.</title>
        <authorList>
            <consortium name="The Broad Institute Genomics Platform"/>
            <consortium name="The Broad Institute Genome Sequencing Center for Infectious Disease"/>
            <person name="Wu L."/>
            <person name="Ma J."/>
        </authorList>
    </citation>
    <scope>NUCLEOTIDE SEQUENCE [LARGE SCALE GENOMIC DNA]</scope>
    <source>
        <strain evidence="3">JCM 17460</strain>
    </source>
</reference>
<organism evidence="2 3">
    <name type="scientific">Nocardioides daeguensis</name>
    <dbReference type="NCBI Taxonomy" id="908359"/>
    <lineage>
        <taxon>Bacteria</taxon>
        <taxon>Bacillati</taxon>
        <taxon>Actinomycetota</taxon>
        <taxon>Actinomycetes</taxon>
        <taxon>Propionibacteriales</taxon>
        <taxon>Nocardioidaceae</taxon>
        <taxon>Nocardioides</taxon>
    </lineage>
</organism>
<proteinExistence type="predicted"/>
<name>A0ABP6V6N9_9ACTN</name>
<dbReference type="InterPro" id="IPR015020">
    <property type="entry name" value="Rv2525c-like_Glyco_Hydro-like"/>
</dbReference>
<dbReference type="EMBL" id="BAABBB010000009">
    <property type="protein sequence ID" value="GAA3529989.1"/>
    <property type="molecule type" value="Genomic_DNA"/>
</dbReference>
<evidence type="ECO:0000313" key="2">
    <source>
        <dbReference type="EMBL" id="GAA3529989.1"/>
    </source>
</evidence>
<dbReference type="RefSeq" id="WP_218233042.1">
    <property type="nucleotide sequence ID" value="NZ_BAABBB010000009.1"/>
</dbReference>
<feature type="domain" description="Rv2525c-like glycoside hydrolase-like" evidence="1">
    <location>
        <begin position="85"/>
        <end position="306"/>
    </location>
</feature>
<sequence>MPSRPVFPSVRPRRRFRLPLAGTATGALVVLLALALLGGLRPASAPETAAPVDLAAKRTNPVTPGDFTGYGFDQCETQSQAKMDAWLAHSPFRAVGVYISGASRFCRTQKNLTPTWVSTQLAKGWRILPITLGPQSSCVGRFPRYGATIDPTIINDAANGYAAARTQGAAEADSAVAAASALGIVPGSTLWYDLEGWSSYKDVTCRESALAFLSGWTARARQLGYVSGVYSSAGSGIRILDDARRQARTDVVLPDRIWIARWDGAANTSTSYIAEDGWRPGNRMKQYQGGHNETWGGVTINIDRNWLELGNTAAVRCGGVKVDLRTYKKVSPRSSKPRQVRALKCLLQEEGFYPGKMTAKYNKRLRTGIRSWQTHAGQKVKDAWGKRNWDSLLAARAR</sequence>
<gene>
    <name evidence="2" type="ORF">GCM10022263_18320</name>
</gene>
<evidence type="ECO:0000259" key="1">
    <source>
        <dbReference type="Pfam" id="PF08924"/>
    </source>
</evidence>
<accession>A0ABP6V6N9</accession>
<protein>
    <recommendedName>
        <fullName evidence="1">Rv2525c-like glycoside hydrolase-like domain-containing protein</fullName>
    </recommendedName>
</protein>
<evidence type="ECO:0000313" key="3">
    <source>
        <dbReference type="Proteomes" id="UP001500301"/>
    </source>
</evidence>
<dbReference type="Pfam" id="PF08924">
    <property type="entry name" value="Rv2525c_GlyHyd-like"/>
    <property type="match status" value="1"/>
</dbReference>
<keyword evidence="3" id="KW-1185">Reference proteome</keyword>
<dbReference type="Proteomes" id="UP001500301">
    <property type="component" value="Unassembled WGS sequence"/>
</dbReference>